<comment type="function">
    <text evidence="7">Part of the twin-arginine translocation (Tat) system that transports large folded proteins containing a characteristic twin-arginine motif in their signal peptide across membranes. Together with TatB, TatC is part of a receptor directly interacting with Tat signal peptides.</text>
</comment>
<evidence type="ECO:0000256" key="6">
    <source>
        <dbReference type="ARBA" id="ARBA00023136"/>
    </source>
</evidence>
<accession>A0A399J9H0</accession>
<feature type="transmembrane region" description="Helical" evidence="7">
    <location>
        <begin position="206"/>
        <end position="227"/>
    </location>
</feature>
<feature type="transmembrane region" description="Helical" evidence="7">
    <location>
        <begin position="67"/>
        <end position="87"/>
    </location>
</feature>
<evidence type="ECO:0000256" key="7">
    <source>
        <dbReference type="HAMAP-Rule" id="MF_00902"/>
    </source>
</evidence>
<evidence type="ECO:0000256" key="3">
    <source>
        <dbReference type="ARBA" id="ARBA00022927"/>
    </source>
</evidence>
<keyword evidence="6 7" id="KW-0472">Membrane</keyword>
<protein>
    <recommendedName>
        <fullName evidence="7">Sec-independent protein translocase protein TatC</fullName>
    </recommendedName>
</protein>
<keyword evidence="2 7" id="KW-0812">Transmembrane</keyword>
<dbReference type="Pfam" id="PF00902">
    <property type="entry name" value="TatC"/>
    <property type="match status" value="1"/>
</dbReference>
<dbReference type="NCBIfam" id="TIGR00945">
    <property type="entry name" value="tatC"/>
    <property type="match status" value="1"/>
</dbReference>
<feature type="transmembrane region" description="Helical" evidence="7">
    <location>
        <begin position="144"/>
        <end position="171"/>
    </location>
</feature>
<evidence type="ECO:0000256" key="4">
    <source>
        <dbReference type="ARBA" id="ARBA00022989"/>
    </source>
</evidence>
<comment type="caution">
    <text evidence="8">The sequence shown here is derived from an EMBL/GenBank/DDBJ whole genome shotgun (WGS) entry which is preliminary data.</text>
</comment>
<dbReference type="AlphaFoldDB" id="A0A399J9H0"/>
<comment type="subcellular location">
    <subcellularLocation>
        <location evidence="7">Cell membrane</location>
        <topology evidence="7">Multi-pass membrane protein</topology>
    </subcellularLocation>
    <subcellularLocation>
        <location evidence="1">Membrane</location>
        <topology evidence="1">Multi-pass membrane protein</topology>
    </subcellularLocation>
</comment>
<reference evidence="8 9" key="1">
    <citation type="submission" date="2018-07" db="EMBL/GenBank/DDBJ databases">
        <title>Arthrobacter sp. nov., isolated from raw cow's milk with high bacterial count.</title>
        <authorList>
            <person name="Hahne J."/>
            <person name="Isele D."/>
            <person name="Lipski A."/>
        </authorList>
    </citation>
    <scope>NUCLEOTIDE SEQUENCE [LARGE SCALE GENOMIC DNA]</scope>
    <source>
        <strain evidence="8 9">JZ R-35</strain>
    </source>
</reference>
<dbReference type="GO" id="GO:0065002">
    <property type="term" value="P:intracellular protein transmembrane transport"/>
    <property type="evidence" value="ECO:0007669"/>
    <property type="project" value="TreeGrafter"/>
</dbReference>
<feature type="transmembrane region" description="Helical" evidence="7">
    <location>
        <begin position="99"/>
        <end position="124"/>
    </location>
</feature>
<keyword evidence="9" id="KW-1185">Reference proteome</keyword>
<dbReference type="PANTHER" id="PTHR30371:SF0">
    <property type="entry name" value="SEC-INDEPENDENT PROTEIN TRANSLOCASE PROTEIN TATC, CHLOROPLASTIC-RELATED"/>
    <property type="match status" value="1"/>
</dbReference>
<keyword evidence="3 7" id="KW-0653">Protein transport</keyword>
<name>A0A399J9H0_9MICC</name>
<keyword evidence="7" id="KW-1003">Cell membrane</keyword>
<keyword evidence="7" id="KW-0813">Transport</keyword>
<keyword evidence="4 7" id="KW-1133">Transmembrane helix</keyword>
<dbReference type="PANTHER" id="PTHR30371">
    <property type="entry name" value="SEC-INDEPENDENT PROTEIN TRANSLOCASE PROTEIN TATC"/>
    <property type="match status" value="1"/>
</dbReference>
<dbReference type="GO" id="GO:0009977">
    <property type="term" value="F:proton motive force dependent protein transmembrane transporter activity"/>
    <property type="evidence" value="ECO:0007669"/>
    <property type="project" value="TreeGrafter"/>
</dbReference>
<proteinExistence type="inferred from homology"/>
<comment type="similarity">
    <text evidence="7">Belongs to the TatC family.</text>
</comment>
<sequence>MPLKEHLREARNRLFIALAALVLTTIAGAFLSGWVLEYLVSTAKHAGASVNYSSAVSPLDIRIKVSLWIGVVLASPVILYQIWAYIVPGLKKKEKRISLAFIAVSIPLFVGGVALGVLVIPHALRFFFGLTVTDSVFMLQMQEFLSFVIRLTLAFGVAMIIPVMMVGLNLIGILPARLILKHWRITVFIIAVFAAVAAPGGDAMSMVILAGPMLILFALATGLCFLFDKRKAKRLAQNEEDLAANADTAQPLQEL</sequence>
<dbReference type="InterPro" id="IPR002033">
    <property type="entry name" value="TatC"/>
</dbReference>
<evidence type="ECO:0000313" key="9">
    <source>
        <dbReference type="Proteomes" id="UP000265419"/>
    </source>
</evidence>
<dbReference type="GO" id="GO:0043953">
    <property type="term" value="P:protein transport by the Tat complex"/>
    <property type="evidence" value="ECO:0007669"/>
    <property type="project" value="UniProtKB-UniRule"/>
</dbReference>
<dbReference type="PRINTS" id="PR01840">
    <property type="entry name" value="TATCFAMILY"/>
</dbReference>
<feature type="transmembrane region" description="Helical" evidence="7">
    <location>
        <begin position="183"/>
        <end position="200"/>
    </location>
</feature>
<dbReference type="HAMAP" id="MF_00902">
    <property type="entry name" value="TatC"/>
    <property type="match status" value="1"/>
</dbReference>
<evidence type="ECO:0000256" key="1">
    <source>
        <dbReference type="ARBA" id="ARBA00004141"/>
    </source>
</evidence>
<evidence type="ECO:0000313" key="8">
    <source>
        <dbReference type="EMBL" id="RII42178.1"/>
    </source>
</evidence>
<dbReference type="EMBL" id="QQXK01000015">
    <property type="protein sequence ID" value="RII42178.1"/>
    <property type="molecule type" value="Genomic_DNA"/>
</dbReference>
<evidence type="ECO:0000256" key="5">
    <source>
        <dbReference type="ARBA" id="ARBA00023010"/>
    </source>
</evidence>
<organism evidence="8 9">
    <name type="scientific">Galactobacter valiniphilus</name>
    <dbReference type="NCBI Taxonomy" id="2676122"/>
    <lineage>
        <taxon>Bacteria</taxon>
        <taxon>Bacillati</taxon>
        <taxon>Actinomycetota</taxon>
        <taxon>Actinomycetes</taxon>
        <taxon>Micrococcales</taxon>
        <taxon>Micrococcaceae</taxon>
        <taxon>Galactobacter</taxon>
    </lineage>
</organism>
<comment type="subunit">
    <text evidence="7">The Tat system comprises two distinct complexes: a TatABC complex, containing multiple copies of TatA, TatB and TatC subunits, and a separate TatA complex, containing only TatA subunits. Substrates initially bind to the TatABC complex, which probably triggers association of the separate TatA complex to form the active translocon.</text>
</comment>
<dbReference type="GO" id="GO:0033281">
    <property type="term" value="C:TAT protein transport complex"/>
    <property type="evidence" value="ECO:0007669"/>
    <property type="project" value="UniProtKB-UniRule"/>
</dbReference>
<gene>
    <name evidence="7 8" type="primary">tatC</name>
    <name evidence="8" type="ORF">DWB68_08915</name>
</gene>
<evidence type="ECO:0000256" key="2">
    <source>
        <dbReference type="ARBA" id="ARBA00022692"/>
    </source>
</evidence>
<keyword evidence="5 7" id="KW-0811">Translocation</keyword>
<feature type="transmembrane region" description="Helical" evidence="7">
    <location>
        <begin position="12"/>
        <end position="36"/>
    </location>
</feature>
<dbReference type="Proteomes" id="UP000265419">
    <property type="component" value="Unassembled WGS sequence"/>
</dbReference>